<dbReference type="KEGG" id="hau:Haur_0109"/>
<feature type="transmembrane region" description="Helical" evidence="1">
    <location>
        <begin position="223"/>
        <end position="245"/>
    </location>
</feature>
<keyword evidence="1" id="KW-0472">Membrane</keyword>
<evidence type="ECO:0000313" key="2">
    <source>
        <dbReference type="EMBL" id="ABX02761.1"/>
    </source>
</evidence>
<protein>
    <recommendedName>
        <fullName evidence="4">Glycosyltransferase RgtA/B/C/D-like domain-containing protein</fullName>
    </recommendedName>
</protein>
<evidence type="ECO:0000313" key="3">
    <source>
        <dbReference type="Proteomes" id="UP000000787"/>
    </source>
</evidence>
<feature type="transmembrane region" description="Helical" evidence="1">
    <location>
        <begin position="429"/>
        <end position="447"/>
    </location>
</feature>
<feature type="transmembrane region" description="Helical" evidence="1">
    <location>
        <begin position="21"/>
        <end position="39"/>
    </location>
</feature>
<dbReference type="HOGENOM" id="CLU_513532_0_0_0"/>
<keyword evidence="1" id="KW-1133">Transmembrane helix</keyword>
<dbReference type="Proteomes" id="UP000000787">
    <property type="component" value="Chromosome"/>
</dbReference>
<feature type="transmembrane region" description="Helical" evidence="1">
    <location>
        <begin position="80"/>
        <end position="99"/>
    </location>
</feature>
<dbReference type="InParanoid" id="A9B5D6"/>
<reference evidence="2 3" key="1">
    <citation type="journal article" date="2011" name="Stand. Genomic Sci.">
        <title>Complete genome sequence of the filamentous gliding predatory bacterium Herpetosiphon aurantiacus type strain (114-95(T)).</title>
        <authorList>
            <person name="Kiss H."/>
            <person name="Nett M."/>
            <person name="Domin N."/>
            <person name="Martin K."/>
            <person name="Maresca J.A."/>
            <person name="Copeland A."/>
            <person name="Lapidus A."/>
            <person name="Lucas S."/>
            <person name="Berry K.W."/>
            <person name="Glavina Del Rio T."/>
            <person name="Dalin E."/>
            <person name="Tice H."/>
            <person name="Pitluck S."/>
            <person name="Richardson P."/>
            <person name="Bruce D."/>
            <person name="Goodwin L."/>
            <person name="Han C."/>
            <person name="Detter J.C."/>
            <person name="Schmutz J."/>
            <person name="Brettin T."/>
            <person name="Land M."/>
            <person name="Hauser L."/>
            <person name="Kyrpides N.C."/>
            <person name="Ivanova N."/>
            <person name="Goker M."/>
            <person name="Woyke T."/>
            <person name="Klenk H.P."/>
            <person name="Bryant D.A."/>
        </authorList>
    </citation>
    <scope>NUCLEOTIDE SEQUENCE [LARGE SCALE GENOMIC DNA]</scope>
    <source>
        <strain evidence="3">ATCC 23779 / DSM 785 / 114-95</strain>
    </source>
</reference>
<keyword evidence="1" id="KW-0812">Transmembrane</keyword>
<feature type="transmembrane region" description="Helical" evidence="1">
    <location>
        <begin position="365"/>
        <end position="384"/>
    </location>
</feature>
<feature type="transmembrane region" description="Helical" evidence="1">
    <location>
        <begin position="190"/>
        <end position="211"/>
    </location>
</feature>
<feature type="transmembrane region" description="Helical" evidence="1">
    <location>
        <begin position="399"/>
        <end position="417"/>
    </location>
</feature>
<name>A9B5D6_HERA2</name>
<dbReference type="BioCyc" id="HAUR316274:GHYA-110-MONOMER"/>
<dbReference type="AlphaFoldDB" id="A9B5D6"/>
<feature type="transmembrane region" description="Helical" evidence="1">
    <location>
        <begin position="335"/>
        <end position="353"/>
    </location>
</feature>
<dbReference type="EMBL" id="CP000875">
    <property type="protein sequence ID" value="ABX02761.1"/>
    <property type="molecule type" value="Genomic_DNA"/>
</dbReference>
<proteinExistence type="predicted"/>
<feature type="transmembrane region" description="Helical" evidence="1">
    <location>
        <begin position="137"/>
        <end position="154"/>
    </location>
</feature>
<keyword evidence="3" id="KW-1185">Reference proteome</keyword>
<feature type="transmembrane region" description="Helical" evidence="1">
    <location>
        <begin position="106"/>
        <end position="125"/>
    </location>
</feature>
<accession>A9B5D6</accession>
<evidence type="ECO:0008006" key="4">
    <source>
        <dbReference type="Google" id="ProtNLM"/>
    </source>
</evidence>
<feature type="transmembrane region" description="Helical" evidence="1">
    <location>
        <begin position="161"/>
        <end position="178"/>
    </location>
</feature>
<dbReference type="STRING" id="316274.Haur_0109"/>
<organism evidence="2 3">
    <name type="scientific">Herpetosiphon aurantiacus (strain ATCC 23779 / DSM 785 / 114-95)</name>
    <dbReference type="NCBI Taxonomy" id="316274"/>
    <lineage>
        <taxon>Bacteria</taxon>
        <taxon>Bacillati</taxon>
        <taxon>Chloroflexota</taxon>
        <taxon>Chloroflexia</taxon>
        <taxon>Herpetosiphonales</taxon>
        <taxon>Herpetosiphonaceae</taxon>
        <taxon>Herpetosiphon</taxon>
    </lineage>
</organism>
<evidence type="ECO:0000256" key="1">
    <source>
        <dbReference type="SAM" id="Phobius"/>
    </source>
</evidence>
<sequence>MDFYAKACMGTFKLTSIKDRYIIVFGTFCIFLCYALFIFNSDVAYLAFTQPQDDSFYYFLPAWNFKAYGFYTFDGLNETYGFQPLWMVLLTIMAFFISSKILFFKLSLLVGCLFYLLTGLIIYKISKLLIRQRLLTFIPWFVWVSNIYLLRIFASGKENSLSVFLYALIALSLLNIHFKNRQQSSLYGLIDASFMLVRINNLMFVGPILLYRLYHNRQQKSQIGFYLATFSLVLSLWFGYSYAAFGTLFPNSGSLKTVISKPSIVYWLNQQTGVELGGMLSSQEQLLLQHPEFLDVPRANFFWQYLSQIVPQKVTDIYFDQKFSSITLVSTLNQVLLLSIGLGLIGFLGGLWQRSITINQQLIKLLSYCGIIALANSVVNWLFFQRYLSFTIWYPVPELFWFSLVLGLLVVASIIGWQQLSQIKPIIKPVQYIMLLAIGIFLLSPLSRFPQELLPQKTSEHYRGTYRFFSYIWQDEALKATSWANQALAPNTTIGSWNAGIVGYFYENGSTINLDGLANSPAFVDEVLRQNILFTRGLANENVLWNYIQHQDIRYIIDSWYSGEMGKSRFINSIPPEHYEIIYEGAVTFSDGNRPDRRMYVLKLKY</sequence>
<gene>
    <name evidence="2" type="ordered locus">Haur_0109</name>
</gene>